<keyword evidence="1" id="KW-0472">Membrane</keyword>
<feature type="transmembrane region" description="Helical" evidence="1">
    <location>
        <begin position="21"/>
        <end position="39"/>
    </location>
</feature>
<evidence type="ECO:0000313" key="2">
    <source>
        <dbReference type="EMBL" id="MBC2397951.1"/>
    </source>
</evidence>
<gene>
    <name evidence="2" type="ORF">HGG79_09205</name>
</gene>
<evidence type="ECO:0000256" key="1">
    <source>
        <dbReference type="SAM" id="Phobius"/>
    </source>
</evidence>
<sequence>MIKENFIKFFKHYIKPWKSSLITLIISMVVGFCFGLKFSNGFNLEFYKDDGQVLLLISIGIILITYVYIYYRHKCIMAHINLDIDTTSFKYIFYSLSFFIFALYYNLNKEYFFQSYSLNIFGIAQSQYIFIINFIGYFIITTIIYSIIFKEYSIKKIGKDGVEFETEKSIAEIQNELINQYVTIIDDFSKNMCDIDKLMTELEDDNLIRDDYTLDEFILLLDGFLSLFICENTDLSIVLLPYNKFDEFLTNELSYNAFILKKVKTNMQNNYVYAYENKIFVKYYLSLFGDYITIIIDCLKTYPAGLGELLYSYIVALETSYSKHLKKLNN</sequence>
<proteinExistence type="predicted"/>
<name>A0A923EB05_CLOTT</name>
<feature type="transmembrane region" description="Helical" evidence="1">
    <location>
        <begin position="91"/>
        <end position="107"/>
    </location>
</feature>
<keyword evidence="1" id="KW-1133">Transmembrane helix</keyword>
<feature type="transmembrane region" description="Helical" evidence="1">
    <location>
        <begin position="127"/>
        <end position="149"/>
    </location>
</feature>
<accession>A0A923EB05</accession>
<keyword evidence="3" id="KW-1185">Reference proteome</keyword>
<evidence type="ECO:0000313" key="3">
    <source>
        <dbReference type="Proteomes" id="UP000563151"/>
    </source>
</evidence>
<dbReference type="RefSeq" id="WP_173680157.1">
    <property type="nucleotide sequence ID" value="NZ_JAAZWO010000008.1"/>
</dbReference>
<dbReference type="AlphaFoldDB" id="A0A923EB05"/>
<dbReference type="Proteomes" id="UP000563151">
    <property type="component" value="Unassembled WGS sequence"/>
</dbReference>
<keyword evidence="1" id="KW-0812">Transmembrane</keyword>
<reference evidence="2 3" key="1">
    <citation type="submission" date="2020-04" db="EMBL/GenBank/DDBJ databases">
        <title>Genomic insights into acetone-butanol-ethanol (ABE) fermentation by sequencing solventogenic clostridia strains.</title>
        <authorList>
            <person name="Brown S."/>
        </authorList>
    </citation>
    <scope>NUCLEOTIDE SEQUENCE [LARGE SCALE GENOMIC DNA]</scope>
    <source>
        <strain evidence="2 3">DJ011</strain>
    </source>
</reference>
<organism evidence="2 3">
    <name type="scientific">Clostridium tetanomorphum</name>
    <dbReference type="NCBI Taxonomy" id="1553"/>
    <lineage>
        <taxon>Bacteria</taxon>
        <taxon>Bacillati</taxon>
        <taxon>Bacillota</taxon>
        <taxon>Clostridia</taxon>
        <taxon>Eubacteriales</taxon>
        <taxon>Clostridiaceae</taxon>
        <taxon>Clostridium</taxon>
    </lineage>
</organism>
<dbReference type="EMBL" id="JAAZWO010000008">
    <property type="protein sequence ID" value="MBC2397951.1"/>
    <property type="molecule type" value="Genomic_DNA"/>
</dbReference>
<comment type="caution">
    <text evidence="2">The sequence shown here is derived from an EMBL/GenBank/DDBJ whole genome shotgun (WGS) entry which is preliminary data.</text>
</comment>
<protein>
    <submittedName>
        <fullName evidence="2">Uncharacterized protein</fullName>
    </submittedName>
</protein>
<feature type="transmembrane region" description="Helical" evidence="1">
    <location>
        <begin position="51"/>
        <end position="71"/>
    </location>
</feature>